<dbReference type="Proteomes" id="UP000584374">
    <property type="component" value="Unassembled WGS sequence"/>
</dbReference>
<protein>
    <recommendedName>
        <fullName evidence="6">Helicase</fullName>
    </recommendedName>
</protein>
<dbReference type="Pfam" id="PF00271">
    <property type="entry name" value="Helicase_C"/>
    <property type="match status" value="1"/>
</dbReference>
<evidence type="ECO:0000259" key="3">
    <source>
        <dbReference type="SMART" id="SM00490"/>
    </source>
</evidence>
<dbReference type="InterPro" id="IPR014001">
    <property type="entry name" value="Helicase_ATP-bd"/>
</dbReference>
<sequence length="1058" mass="119597">MSELPKTGEVLRGLKDFQRATVDYVHERLWDDDGTGRFLVADEVGLGKTHVARGVVARAVEHLTEAGDERIDIVYICSNGQIAAQNLRRLNVIGGQQVEHADRLTMLPKALRDIDTQRVNFISFTPGTSFDITDHGGKQQERVLLYWLLERFLGSHEINLRKGYWTRFFEGYASTERFKALLRKRGESITVPETFVDDFTAALKEARTDDGRPLVRAVQDCATRFHNLRGRPEQSLSRQRYGLIGALRALVARTAVRALHPDLVILDEFHRFKDLLTGEGAGSELAGALMSNPGTRVLLLSATPYKMYTLPDEPGGEDHHEDFVATYKFLAGDDKADELRAHLRVQREALLGARDQLDGKNACVEIENRLREVMCRTERTTGNADGDSMVTERPLGTIQTDADDLRAWLGVAEVAKVLDAPDQLEYWRSAPYLLNLMDHQYKAKHALVSRCGSRDRELAKAVRNARGLLRHRDVHGYGALEASNAKMRALFHDVLDREAFRLPWIAPSLPYWTLEGPYADPELAGFTKRLVFSAWAVVPKSISVMLSYEAERRLVGSSRRNYDDRRQSQLLTFSFGADRRLAGMPVFALMYPSPTLARLGDPLRWAREHDTTLPLDRAWLMEAVTTEIQRLLDELPRSDAAVADQRWYWAAPLVLDADVNDQQAFLTQLATGGEDEEHDWSRSMAEHIERARDLDPTSLGPMPDDLAEVLAAIALAGPGTVALRALLRLSAELEPIGLDLRRFAWWISAGFRSFFNRPEIIAMLRREQATEAYWRSVLNTCLDGCIGAALDEYVHMLADTYRDADAYTKAYELAWAVYAVLGSHADAGASPSSGARTGRSYLTALNTIDDFEVRADTVTHTSHRMRSHLAQTFGRRDEDNAGRRDKELRDAFNSPFWPYVLASTSVGQEGLDFHTYCHAVVHWNLPSNPVDLEQREGRVHRFKGHAVRKNVAAAYGHQLTFKNADPWEELFEIAVRERADGHNDLVPYWICPGEAGIERFVPIIPLSREVTKKQRLLRTLGAYRLVLGQPRQDDLLAYLGEDIDHTWTRIDLRPERHR</sequence>
<dbReference type="SMART" id="SM00487">
    <property type="entry name" value="DEXDc"/>
    <property type="match status" value="1"/>
</dbReference>
<dbReference type="PANTHER" id="PTHR45766">
    <property type="entry name" value="DNA ANNEALING HELICASE AND ENDONUCLEASE ZRANB3 FAMILY MEMBER"/>
    <property type="match status" value="1"/>
</dbReference>
<dbReference type="RefSeq" id="WP_184724854.1">
    <property type="nucleotide sequence ID" value="NZ_JACHIW010000001.1"/>
</dbReference>
<accession>A0A840PTT1</accession>
<dbReference type="PANTHER" id="PTHR45766:SF6">
    <property type="entry name" value="SWI_SNF-RELATED MATRIX-ASSOCIATED ACTIN-DEPENDENT REGULATOR OF CHROMATIN SUBFAMILY A-LIKE PROTEIN 1"/>
    <property type="match status" value="1"/>
</dbReference>
<organism evidence="4 5">
    <name type="scientific">Saccharopolyspora phatthalungensis</name>
    <dbReference type="NCBI Taxonomy" id="664693"/>
    <lineage>
        <taxon>Bacteria</taxon>
        <taxon>Bacillati</taxon>
        <taxon>Actinomycetota</taxon>
        <taxon>Actinomycetes</taxon>
        <taxon>Pseudonocardiales</taxon>
        <taxon>Pseudonocardiaceae</taxon>
        <taxon>Saccharopolyspora</taxon>
    </lineage>
</organism>
<evidence type="ECO:0000259" key="2">
    <source>
        <dbReference type="SMART" id="SM00487"/>
    </source>
</evidence>
<dbReference type="AlphaFoldDB" id="A0A840PTT1"/>
<reference evidence="4 5" key="1">
    <citation type="submission" date="2020-08" db="EMBL/GenBank/DDBJ databases">
        <title>Sequencing the genomes of 1000 actinobacteria strains.</title>
        <authorList>
            <person name="Klenk H.-P."/>
        </authorList>
    </citation>
    <scope>NUCLEOTIDE SEQUENCE [LARGE SCALE GENOMIC DNA]</scope>
    <source>
        <strain evidence="4 5">DSM 45584</strain>
    </source>
</reference>
<dbReference type="SMART" id="SM00490">
    <property type="entry name" value="HELICc"/>
    <property type="match status" value="1"/>
</dbReference>
<dbReference type="EMBL" id="JACHIW010000001">
    <property type="protein sequence ID" value="MBB5153702.1"/>
    <property type="molecule type" value="Genomic_DNA"/>
</dbReference>
<gene>
    <name evidence="4" type="ORF">BJ970_001236</name>
</gene>
<keyword evidence="1" id="KW-0378">Hydrolase</keyword>
<dbReference type="InterPro" id="IPR027417">
    <property type="entry name" value="P-loop_NTPase"/>
</dbReference>
<dbReference type="Gene3D" id="3.40.50.300">
    <property type="entry name" value="P-loop containing nucleotide triphosphate hydrolases"/>
    <property type="match status" value="2"/>
</dbReference>
<dbReference type="SUPFAM" id="SSF52540">
    <property type="entry name" value="P-loop containing nucleoside triphosphate hydrolases"/>
    <property type="match status" value="2"/>
</dbReference>
<feature type="domain" description="Helicase ATP-binding" evidence="2">
    <location>
        <begin position="10"/>
        <end position="330"/>
    </location>
</feature>
<keyword evidence="5" id="KW-1185">Reference proteome</keyword>
<evidence type="ECO:0000313" key="5">
    <source>
        <dbReference type="Proteomes" id="UP000584374"/>
    </source>
</evidence>
<dbReference type="InterPro" id="IPR001650">
    <property type="entry name" value="Helicase_C-like"/>
</dbReference>
<name>A0A840PTT1_9PSEU</name>
<feature type="domain" description="Helicase C-terminal" evidence="3">
    <location>
        <begin position="867"/>
        <end position="943"/>
    </location>
</feature>
<proteinExistence type="predicted"/>
<evidence type="ECO:0008006" key="6">
    <source>
        <dbReference type="Google" id="ProtNLM"/>
    </source>
</evidence>
<comment type="caution">
    <text evidence="4">The sequence shown here is derived from an EMBL/GenBank/DDBJ whole genome shotgun (WGS) entry which is preliminary data.</text>
</comment>
<dbReference type="GO" id="GO:0016787">
    <property type="term" value="F:hydrolase activity"/>
    <property type="evidence" value="ECO:0007669"/>
    <property type="project" value="UniProtKB-KW"/>
</dbReference>
<evidence type="ECO:0000256" key="1">
    <source>
        <dbReference type="ARBA" id="ARBA00022801"/>
    </source>
</evidence>
<evidence type="ECO:0000313" key="4">
    <source>
        <dbReference type="EMBL" id="MBB5153702.1"/>
    </source>
</evidence>